<dbReference type="EMBL" id="MU004520">
    <property type="protein sequence ID" value="KAF2648815.1"/>
    <property type="molecule type" value="Genomic_DNA"/>
</dbReference>
<name>A0A6A6SLN9_9PLEO</name>
<feature type="compositionally biased region" description="Basic residues" evidence="1">
    <location>
        <begin position="8"/>
        <end position="17"/>
    </location>
</feature>
<protein>
    <submittedName>
        <fullName evidence="2">Uncharacterized protein</fullName>
    </submittedName>
</protein>
<feature type="region of interest" description="Disordered" evidence="1">
    <location>
        <begin position="1"/>
        <end position="58"/>
    </location>
</feature>
<sequence length="58" mass="6439">MKSTANKKAPRTRKHRKQESTKDKKATPTRGKARSPASKPVVLSAEARNPNLFSSHLI</sequence>
<dbReference type="Proteomes" id="UP000799324">
    <property type="component" value="Unassembled WGS sequence"/>
</dbReference>
<accession>A0A6A6SLN9</accession>
<evidence type="ECO:0000313" key="3">
    <source>
        <dbReference type="Proteomes" id="UP000799324"/>
    </source>
</evidence>
<evidence type="ECO:0000256" key="1">
    <source>
        <dbReference type="SAM" id="MobiDB-lite"/>
    </source>
</evidence>
<dbReference type="AlphaFoldDB" id="A0A6A6SLN9"/>
<evidence type="ECO:0000313" key="2">
    <source>
        <dbReference type="EMBL" id="KAF2648815.1"/>
    </source>
</evidence>
<organism evidence="2 3">
    <name type="scientific">Lophiostoma macrostomum CBS 122681</name>
    <dbReference type="NCBI Taxonomy" id="1314788"/>
    <lineage>
        <taxon>Eukaryota</taxon>
        <taxon>Fungi</taxon>
        <taxon>Dikarya</taxon>
        <taxon>Ascomycota</taxon>
        <taxon>Pezizomycotina</taxon>
        <taxon>Dothideomycetes</taxon>
        <taxon>Pleosporomycetidae</taxon>
        <taxon>Pleosporales</taxon>
        <taxon>Lophiostomataceae</taxon>
        <taxon>Lophiostoma</taxon>
    </lineage>
</organism>
<reference evidence="2" key="1">
    <citation type="journal article" date="2020" name="Stud. Mycol.">
        <title>101 Dothideomycetes genomes: a test case for predicting lifestyles and emergence of pathogens.</title>
        <authorList>
            <person name="Haridas S."/>
            <person name="Albert R."/>
            <person name="Binder M."/>
            <person name="Bloem J."/>
            <person name="Labutti K."/>
            <person name="Salamov A."/>
            <person name="Andreopoulos B."/>
            <person name="Baker S."/>
            <person name="Barry K."/>
            <person name="Bills G."/>
            <person name="Bluhm B."/>
            <person name="Cannon C."/>
            <person name="Castanera R."/>
            <person name="Culley D."/>
            <person name="Daum C."/>
            <person name="Ezra D."/>
            <person name="Gonzalez J."/>
            <person name="Henrissat B."/>
            <person name="Kuo A."/>
            <person name="Liang C."/>
            <person name="Lipzen A."/>
            <person name="Lutzoni F."/>
            <person name="Magnuson J."/>
            <person name="Mondo S."/>
            <person name="Nolan M."/>
            <person name="Ohm R."/>
            <person name="Pangilinan J."/>
            <person name="Park H.-J."/>
            <person name="Ramirez L."/>
            <person name="Alfaro M."/>
            <person name="Sun H."/>
            <person name="Tritt A."/>
            <person name="Yoshinaga Y."/>
            <person name="Zwiers L.-H."/>
            <person name="Turgeon B."/>
            <person name="Goodwin S."/>
            <person name="Spatafora J."/>
            <person name="Crous P."/>
            <person name="Grigoriev I."/>
        </authorList>
    </citation>
    <scope>NUCLEOTIDE SEQUENCE</scope>
    <source>
        <strain evidence="2">CBS 122681</strain>
    </source>
</reference>
<keyword evidence="3" id="KW-1185">Reference proteome</keyword>
<proteinExistence type="predicted"/>
<gene>
    <name evidence="2" type="ORF">K491DRAFT_228983</name>
</gene>